<dbReference type="FunFam" id="2.30.30.40:FF:000133">
    <property type="entry name" value="FYN-binding protein-like isoform X2"/>
    <property type="match status" value="1"/>
</dbReference>
<proteinExistence type="predicted"/>
<feature type="region of interest" description="Disordered" evidence="4">
    <location>
        <begin position="475"/>
        <end position="494"/>
    </location>
</feature>
<dbReference type="GO" id="GO:0050852">
    <property type="term" value="P:T cell receptor signaling pathway"/>
    <property type="evidence" value="ECO:0007669"/>
    <property type="project" value="TreeGrafter"/>
</dbReference>
<keyword evidence="1 3" id="KW-0728">SH3 domain</keyword>
<evidence type="ECO:0000313" key="6">
    <source>
        <dbReference type="RefSeq" id="XP_042608364.1"/>
    </source>
</evidence>
<accession>A0A9R0ARB2</accession>
<dbReference type="GO" id="GO:0007229">
    <property type="term" value="P:integrin-mediated signaling pathway"/>
    <property type="evidence" value="ECO:0007669"/>
    <property type="project" value="InterPro"/>
</dbReference>
<feature type="region of interest" description="Disordered" evidence="4">
    <location>
        <begin position="80"/>
        <end position="103"/>
    </location>
</feature>
<name>A0A9R0ARB2_CYPCA</name>
<feature type="compositionally biased region" description="Basic and acidic residues" evidence="4">
    <location>
        <begin position="483"/>
        <end position="494"/>
    </location>
</feature>
<dbReference type="InterPro" id="IPR043443">
    <property type="entry name" value="FYB1/2-like"/>
</dbReference>
<feature type="region of interest" description="Disordered" evidence="4">
    <location>
        <begin position="45"/>
        <end position="68"/>
    </location>
</feature>
<keyword evidence="2" id="KW-0597">Phosphoprotein</keyword>
<dbReference type="PANTHER" id="PTHR16830">
    <property type="entry name" value="SH2 CONTAINING ADAPTOR PRAM-1 RELATED"/>
    <property type="match status" value="1"/>
</dbReference>
<dbReference type="AlphaFoldDB" id="A0A9R0ARB2"/>
<dbReference type="InterPro" id="IPR001452">
    <property type="entry name" value="SH3_domain"/>
</dbReference>
<feature type="compositionally biased region" description="Basic and acidic residues" evidence="4">
    <location>
        <begin position="280"/>
        <end position="321"/>
    </location>
</feature>
<reference evidence="6" key="1">
    <citation type="submission" date="2025-08" db="UniProtKB">
        <authorList>
            <consortium name="RefSeq"/>
        </authorList>
    </citation>
    <scope>IDENTIFICATION</scope>
    <source>
        <tissue evidence="6">Muscle</tissue>
    </source>
</reference>
<protein>
    <submittedName>
        <fullName evidence="6">FYN-binding protein 1-like isoform X1</fullName>
    </submittedName>
</protein>
<dbReference type="InterPro" id="IPR029294">
    <property type="entry name" value="hSH3"/>
</dbReference>
<evidence type="ECO:0000256" key="1">
    <source>
        <dbReference type="ARBA" id="ARBA00022443"/>
    </source>
</evidence>
<organism evidence="6">
    <name type="scientific">Cyprinus carpio</name>
    <name type="common">Common carp</name>
    <dbReference type="NCBI Taxonomy" id="7962"/>
    <lineage>
        <taxon>Eukaryota</taxon>
        <taxon>Metazoa</taxon>
        <taxon>Chordata</taxon>
        <taxon>Craniata</taxon>
        <taxon>Vertebrata</taxon>
        <taxon>Euteleostomi</taxon>
        <taxon>Actinopterygii</taxon>
        <taxon>Neopterygii</taxon>
        <taxon>Teleostei</taxon>
        <taxon>Ostariophysi</taxon>
        <taxon>Cypriniformes</taxon>
        <taxon>Cyprinidae</taxon>
        <taxon>Cyprininae</taxon>
        <taxon>Cyprinus</taxon>
    </lineage>
</organism>
<feature type="compositionally biased region" description="Acidic residues" evidence="4">
    <location>
        <begin position="231"/>
        <end position="241"/>
    </location>
</feature>
<dbReference type="KEGG" id="ccar:109101145"/>
<feature type="domain" description="SH3" evidence="5">
    <location>
        <begin position="325"/>
        <end position="392"/>
    </location>
</feature>
<sequence>MASNVQSLMSHFNSLSGESLYSQPAPNNQFSSAGNHDQNPVLISKLPKLKPVDVNKSAGSRPLPKPLMVKPNFMVSSMEAGFNPPVSNNKTSDDPRSDAVGVKLPSRGKQENAFTQAPTGAGSQIPAKLPIMQKPILYEKISAAPGPATGDLSVPKKKSLPSVFALGKCPAKPQRPPHVNLNRFRGNVFNTSNLEESFSLPPPPPPDRLSITSAAPPPPPAFTFPPAPPPVDEEGYYDDTDVMSRMETSLGKSSNDPEESEEDMYEDLDENWPEENEEQKEEKTTKESKELKKKLEKEEKKRLEQEKKEKKEREKREQEARKKFKIKGPVVVVETVKASVNHKGGKNKLPLKQGESIEIVRKTENPKDYWLARNTGGLYGFVKPDTLAVVGSTQDEQDVYDDVCADDDVHNLPDVPEAECDDDIYHYPDDLQADFSFPPPPPPEPLAFNGVCATEETYDDIFPVDFPPPPCPNSFPKFSSNSKTDEMDPKKKKKFEKEEKEFRKKFKYNAEIKVLYQATVLQSLSVKKFGNKDLPIKPGEIIDVIVHPGNDKLIGRNSEGKFGYVSTANLEQDASVYDDIGDECVYDND</sequence>
<dbReference type="Proteomes" id="UP001155660">
    <property type="component" value="Chromosome A5"/>
</dbReference>
<dbReference type="Pfam" id="PF14603">
    <property type="entry name" value="hSH3"/>
    <property type="match status" value="2"/>
</dbReference>
<feature type="compositionally biased region" description="Acidic residues" evidence="4">
    <location>
        <begin position="256"/>
        <end position="279"/>
    </location>
</feature>
<evidence type="ECO:0000256" key="2">
    <source>
        <dbReference type="ARBA" id="ARBA00022553"/>
    </source>
</evidence>
<evidence type="ECO:0000259" key="5">
    <source>
        <dbReference type="PROSITE" id="PS50002"/>
    </source>
</evidence>
<dbReference type="GeneID" id="109101145"/>
<dbReference type="GO" id="GO:0072659">
    <property type="term" value="P:protein localization to plasma membrane"/>
    <property type="evidence" value="ECO:0007669"/>
    <property type="project" value="TreeGrafter"/>
</dbReference>
<dbReference type="PANTHER" id="PTHR16830:SF19">
    <property type="entry name" value="FYN-BINDING PROTEIN-LIKE-RELATED"/>
    <property type="match status" value="1"/>
</dbReference>
<dbReference type="PROSITE" id="PS50002">
    <property type="entry name" value="SH3"/>
    <property type="match status" value="1"/>
</dbReference>
<dbReference type="OrthoDB" id="9396701at2759"/>
<evidence type="ECO:0000256" key="3">
    <source>
        <dbReference type="PROSITE-ProRule" id="PRU00192"/>
    </source>
</evidence>
<dbReference type="RefSeq" id="XP_042608364.1">
    <property type="nucleotide sequence ID" value="XM_042752430.1"/>
</dbReference>
<gene>
    <name evidence="6" type="primary">LOC109101145</name>
</gene>
<dbReference type="GO" id="GO:0005886">
    <property type="term" value="C:plasma membrane"/>
    <property type="evidence" value="ECO:0007669"/>
    <property type="project" value="InterPro"/>
</dbReference>
<feature type="region of interest" description="Disordered" evidence="4">
    <location>
        <begin position="193"/>
        <end position="322"/>
    </location>
</feature>
<feature type="compositionally biased region" description="Pro residues" evidence="4">
    <location>
        <begin position="215"/>
        <end position="230"/>
    </location>
</feature>
<evidence type="ECO:0000256" key="4">
    <source>
        <dbReference type="SAM" id="MobiDB-lite"/>
    </source>
</evidence>